<accession>A0AAU7ATT7</accession>
<feature type="compositionally biased region" description="Basic and acidic residues" evidence="1">
    <location>
        <begin position="1"/>
        <end position="16"/>
    </location>
</feature>
<name>A0AAU7ATT7_9ACTN</name>
<evidence type="ECO:0000313" key="2">
    <source>
        <dbReference type="EMBL" id="XAY05101.1"/>
    </source>
</evidence>
<sequence>MSDQRDSPPSDPRDSEKDTEDDPYAGTLEKPRSEDEGGDGVTDPIPDA</sequence>
<protein>
    <submittedName>
        <fullName evidence="2">Uncharacterized protein</fullName>
    </submittedName>
</protein>
<feature type="region of interest" description="Disordered" evidence="1">
    <location>
        <begin position="1"/>
        <end position="48"/>
    </location>
</feature>
<dbReference type="RefSeq" id="WP_354701619.1">
    <property type="nucleotide sequence ID" value="NZ_CP114014.1"/>
</dbReference>
<gene>
    <name evidence="2" type="ORF">DSM112329_01944</name>
</gene>
<dbReference type="KEGG" id="parq:DSM112329_01944"/>
<proteinExistence type="predicted"/>
<evidence type="ECO:0000256" key="1">
    <source>
        <dbReference type="SAM" id="MobiDB-lite"/>
    </source>
</evidence>
<dbReference type="AlphaFoldDB" id="A0AAU7ATT7"/>
<organism evidence="2">
    <name type="scientific">Paraconexibacter sp. AEG42_29</name>
    <dbReference type="NCBI Taxonomy" id="2997339"/>
    <lineage>
        <taxon>Bacteria</taxon>
        <taxon>Bacillati</taxon>
        <taxon>Actinomycetota</taxon>
        <taxon>Thermoleophilia</taxon>
        <taxon>Solirubrobacterales</taxon>
        <taxon>Paraconexibacteraceae</taxon>
        <taxon>Paraconexibacter</taxon>
    </lineage>
</organism>
<reference evidence="2" key="1">
    <citation type="submission" date="2022-12" db="EMBL/GenBank/DDBJ databases">
        <title>Paraconexibacter alkalitolerans sp. nov. and Baekduia alba sp. nov., isolated from soil and emended description of the genera Paraconexibacter (Chun et al., 2020) and Baekduia (An et al., 2020).</title>
        <authorList>
            <person name="Vieira S."/>
            <person name="Huber K.J."/>
            <person name="Geppert A."/>
            <person name="Wolf J."/>
            <person name="Neumann-Schaal M."/>
            <person name="Muesken M."/>
            <person name="Overmann J."/>
        </authorList>
    </citation>
    <scope>NUCLEOTIDE SEQUENCE</scope>
    <source>
        <strain evidence="2">AEG42_29</strain>
    </source>
</reference>
<dbReference type="EMBL" id="CP114014">
    <property type="protein sequence ID" value="XAY05101.1"/>
    <property type="molecule type" value="Genomic_DNA"/>
</dbReference>